<keyword evidence="4" id="KW-1185">Reference proteome</keyword>
<evidence type="ECO:0000313" key="3">
    <source>
        <dbReference type="EnsemblPlants" id="PGSC0003DMT400086067"/>
    </source>
</evidence>
<accession>M1DAX2</accession>
<dbReference type="PANTHER" id="PTHR11843">
    <property type="entry name" value="40S RIBOSOMAL PROTEIN S12"/>
    <property type="match status" value="1"/>
</dbReference>
<dbReference type="GO" id="GO:0022627">
    <property type="term" value="C:cytosolic small ribosomal subunit"/>
    <property type="evidence" value="ECO:0000318"/>
    <property type="project" value="GO_Central"/>
</dbReference>
<proteinExistence type="predicted"/>
<dbReference type="Proteomes" id="UP000011115">
    <property type="component" value="Unassembled WGS sequence"/>
</dbReference>
<dbReference type="EnsemblPlants" id="PGSC0003DMT400086067">
    <property type="protein sequence ID" value="PGSC0003DMT400086067"/>
    <property type="gene ID" value="PGSC0003DMG400035638"/>
</dbReference>
<protein>
    <submittedName>
        <fullName evidence="3">40S ribosomal protein S12</fullName>
    </submittedName>
</protein>
<evidence type="ECO:0000256" key="2">
    <source>
        <dbReference type="ARBA" id="ARBA00023274"/>
    </source>
</evidence>
<dbReference type="GO" id="GO:1990145">
    <property type="term" value="P:maintenance of translational fidelity"/>
    <property type="evidence" value="ECO:0000318"/>
    <property type="project" value="GO_Central"/>
</dbReference>
<dbReference type="HOGENOM" id="CLU_1879071_0_0_1"/>
<dbReference type="AlphaFoldDB" id="M1DAX2"/>
<evidence type="ECO:0000256" key="1">
    <source>
        <dbReference type="ARBA" id="ARBA00022980"/>
    </source>
</evidence>
<keyword evidence="1" id="KW-0689">Ribosomal protein</keyword>
<dbReference type="eggNOG" id="KOG3406">
    <property type="taxonomic scope" value="Eukaryota"/>
</dbReference>
<dbReference type="GO" id="GO:0042274">
    <property type="term" value="P:ribosomal small subunit biogenesis"/>
    <property type="evidence" value="ECO:0000318"/>
    <property type="project" value="GO_Central"/>
</dbReference>
<dbReference type="PaxDb" id="4113-PGSC0003DMT400086067"/>
<sequence length="136" mass="14912">MDGPTVFPIPPSVTSENFAWTYSQPSTGSGLTYGPSCTTIDDGCYLKIRFKKKKKCQVKTPPPAPLGETIDIMIALQLIITQSMTYGGLANHLHEGAKVIKKHAAQDLYDDHYANLITISSYKTLDGWTSLCKIDS</sequence>
<keyword evidence="2" id="KW-0687">Ribonucleoprotein</keyword>
<organism evidence="3 4">
    <name type="scientific">Solanum tuberosum</name>
    <name type="common">Potato</name>
    <dbReference type="NCBI Taxonomy" id="4113"/>
    <lineage>
        <taxon>Eukaryota</taxon>
        <taxon>Viridiplantae</taxon>
        <taxon>Streptophyta</taxon>
        <taxon>Embryophyta</taxon>
        <taxon>Tracheophyta</taxon>
        <taxon>Spermatophyta</taxon>
        <taxon>Magnoliopsida</taxon>
        <taxon>eudicotyledons</taxon>
        <taxon>Gunneridae</taxon>
        <taxon>Pentapetalae</taxon>
        <taxon>asterids</taxon>
        <taxon>lamiids</taxon>
        <taxon>Solanales</taxon>
        <taxon>Solanaceae</taxon>
        <taxon>Solanoideae</taxon>
        <taxon>Solaneae</taxon>
        <taxon>Solanum</taxon>
    </lineage>
</organism>
<name>M1DAX2_SOLTU</name>
<evidence type="ECO:0000313" key="4">
    <source>
        <dbReference type="Proteomes" id="UP000011115"/>
    </source>
</evidence>
<dbReference type="InParanoid" id="M1DAX2"/>
<dbReference type="Gramene" id="PGSC0003DMT400086067">
    <property type="protein sequence ID" value="PGSC0003DMT400086067"/>
    <property type="gene ID" value="PGSC0003DMG400035638"/>
</dbReference>
<dbReference type="GO" id="GO:0003735">
    <property type="term" value="F:structural constituent of ribosome"/>
    <property type="evidence" value="ECO:0000318"/>
    <property type="project" value="GO_Central"/>
</dbReference>
<reference evidence="4" key="1">
    <citation type="journal article" date="2011" name="Nature">
        <title>Genome sequence and analysis of the tuber crop potato.</title>
        <authorList>
            <consortium name="The Potato Genome Sequencing Consortium"/>
        </authorList>
    </citation>
    <scope>NUCLEOTIDE SEQUENCE [LARGE SCALE GENOMIC DNA]</scope>
    <source>
        <strain evidence="4">cv. DM1-3 516 R44</strain>
    </source>
</reference>
<reference evidence="3" key="2">
    <citation type="submission" date="2015-06" db="UniProtKB">
        <authorList>
            <consortium name="EnsemblPlants"/>
        </authorList>
    </citation>
    <scope>IDENTIFICATION</scope>
    <source>
        <strain evidence="3">DM1-3 516 R44</strain>
    </source>
</reference>
<dbReference type="STRING" id="4113.M1DAX2"/>